<organism evidence="1 2">
    <name type="scientific">Rhodanobacter hydrolyticus</name>
    <dbReference type="NCBI Taxonomy" id="2250595"/>
    <lineage>
        <taxon>Bacteria</taxon>
        <taxon>Pseudomonadati</taxon>
        <taxon>Pseudomonadota</taxon>
        <taxon>Gammaproteobacteria</taxon>
        <taxon>Lysobacterales</taxon>
        <taxon>Rhodanobacteraceae</taxon>
        <taxon>Rhodanobacter</taxon>
    </lineage>
</organism>
<accession>A0ABW8JA63</accession>
<proteinExistence type="predicted"/>
<evidence type="ECO:0000313" key="1">
    <source>
        <dbReference type="EMBL" id="MFK2878942.1"/>
    </source>
</evidence>
<evidence type="ECO:0000313" key="2">
    <source>
        <dbReference type="Proteomes" id="UP001620339"/>
    </source>
</evidence>
<comment type="caution">
    <text evidence="1">The sequence shown here is derived from an EMBL/GenBank/DDBJ whole genome shotgun (WGS) entry which is preliminary data.</text>
</comment>
<protein>
    <submittedName>
        <fullName evidence="1">Uncharacterized protein</fullName>
    </submittedName>
</protein>
<name>A0ABW8JA63_9GAMM</name>
<keyword evidence="2" id="KW-1185">Reference proteome</keyword>
<reference evidence="1 2" key="1">
    <citation type="submission" date="2020-10" db="EMBL/GenBank/DDBJ databases">
        <title>Phylogeny of dyella-like bacteria.</title>
        <authorList>
            <person name="Fu J."/>
        </authorList>
    </citation>
    <scope>NUCLEOTIDE SEQUENCE [LARGE SCALE GENOMIC DNA]</scope>
    <source>
        <strain evidence="1 2">KACC 19113</strain>
    </source>
</reference>
<dbReference type="EMBL" id="JADIKK010000008">
    <property type="protein sequence ID" value="MFK2878942.1"/>
    <property type="molecule type" value="Genomic_DNA"/>
</dbReference>
<dbReference type="Proteomes" id="UP001620339">
    <property type="component" value="Unassembled WGS sequence"/>
</dbReference>
<gene>
    <name evidence="1" type="ORF">ISP25_17895</name>
</gene>
<dbReference type="SUPFAM" id="SSF144064">
    <property type="entry name" value="Heme iron utilization protein-like"/>
    <property type="match status" value="1"/>
</dbReference>
<sequence>MHGPWWRQRLTRCPQAARGDVCRRHLRMTPATLAAALPALGSVLYMPLVVCGQDLPQRPCKVLVAAPELAPLLRVDWLLAASEIAPDGPREWIDGIDREGHPCLRLHLLPDTDYLGWDRLLALGKPISVPPPPHLRALDAHPLRFHRQRLYGLDLLRGETAARLSPLGRQLLGRIVCAQAGQGDREQGS</sequence>